<protein>
    <submittedName>
        <fullName evidence="1">Uncharacterized protein</fullName>
    </submittedName>
</protein>
<evidence type="ECO:0000313" key="2">
    <source>
        <dbReference type="Proteomes" id="UP000509249"/>
    </source>
</evidence>
<accession>A0ABN5XPA0</accession>
<organism evidence="1 2">
    <name type="scientific">Veillonella nakazawae</name>
    <dbReference type="NCBI Taxonomy" id="2682456"/>
    <lineage>
        <taxon>Bacteria</taxon>
        <taxon>Bacillati</taxon>
        <taxon>Bacillota</taxon>
        <taxon>Negativicutes</taxon>
        <taxon>Veillonellales</taxon>
        <taxon>Veillonellaceae</taxon>
        <taxon>Veillonella</taxon>
    </lineage>
</organism>
<dbReference type="EMBL" id="AP022321">
    <property type="protein sequence ID" value="BBU33951.1"/>
    <property type="molecule type" value="Genomic_DNA"/>
</dbReference>
<keyword evidence="2" id="KW-1185">Reference proteome</keyword>
<gene>
    <name evidence="1" type="ORF">VEIT17_03970</name>
</gene>
<sequence>MVMRLNHLWNKVHHRLLKINSILLILFSHNTFRVRGHESAFMATVEPYTLRDTFVSESLSYTQ</sequence>
<evidence type="ECO:0000313" key="1">
    <source>
        <dbReference type="EMBL" id="BBU33951.1"/>
    </source>
</evidence>
<name>A0ABN5XPA0_9FIRM</name>
<reference evidence="1 2" key="1">
    <citation type="journal article" date="2020" name="Int. J. Syst. Evol. Microbiol.">
        <title>Veillonella nakazawae sp. nov., an anaerobic gram-negative coccus isolated from the oral cavity of Japanese children.</title>
        <authorList>
            <person name="Mashima I."/>
            <person name="Theodorea C.F."/>
            <person name="Djais A.A."/>
            <person name="Kunihiro T."/>
            <person name="Kawamura Y."/>
            <person name="Otomo M."/>
            <person name="Saitoh M."/>
            <person name="Tamai R."/>
            <person name="Kiyoura Y."/>
        </authorList>
    </citation>
    <scope>NUCLEOTIDE SEQUENCE [LARGE SCALE GENOMIC DNA]</scope>
    <source>
        <strain evidence="1 2">T1-7</strain>
    </source>
</reference>
<dbReference type="Proteomes" id="UP000509249">
    <property type="component" value="Chromosome"/>
</dbReference>
<proteinExistence type="predicted"/>